<keyword evidence="12" id="KW-1185">Reference proteome</keyword>
<dbReference type="InterPro" id="IPR039525">
    <property type="entry name" value="RNF126-like_zinc-ribbon"/>
</dbReference>
<dbReference type="SUPFAM" id="SSF57850">
    <property type="entry name" value="RING/U-box"/>
    <property type="match status" value="1"/>
</dbReference>
<feature type="compositionally biased region" description="Acidic residues" evidence="9">
    <location>
        <begin position="401"/>
        <end position="410"/>
    </location>
</feature>
<evidence type="ECO:0000256" key="3">
    <source>
        <dbReference type="ARBA" id="ARBA00022679"/>
    </source>
</evidence>
<dbReference type="FunFam" id="3.30.40.10:FF:000022">
    <property type="entry name" value="E3 ubiquitin-protein ligase RING1-like"/>
    <property type="match status" value="1"/>
</dbReference>
<accession>A0AAN8T2Z9</accession>
<dbReference type="InterPro" id="IPR001841">
    <property type="entry name" value="Znf_RING"/>
</dbReference>
<evidence type="ECO:0000256" key="8">
    <source>
        <dbReference type="PROSITE-ProRule" id="PRU00175"/>
    </source>
</evidence>
<protein>
    <recommendedName>
        <fullName evidence="2">RING-type E3 ubiquitin transferase</fullName>
        <ecNumber evidence="2">2.3.2.27</ecNumber>
    </recommendedName>
</protein>
<evidence type="ECO:0000313" key="11">
    <source>
        <dbReference type="EMBL" id="KAK6780738.1"/>
    </source>
</evidence>
<evidence type="ECO:0000256" key="5">
    <source>
        <dbReference type="ARBA" id="ARBA00022771"/>
    </source>
</evidence>
<feature type="region of interest" description="Disordered" evidence="9">
    <location>
        <begin position="124"/>
        <end position="210"/>
    </location>
</feature>
<comment type="caution">
    <text evidence="11">The sequence shown here is derived from an EMBL/GenBank/DDBJ whole genome shotgun (WGS) entry which is preliminary data.</text>
</comment>
<dbReference type="SMART" id="SM00184">
    <property type="entry name" value="RING"/>
    <property type="match status" value="1"/>
</dbReference>
<comment type="catalytic activity">
    <reaction evidence="1">
        <text>S-ubiquitinyl-[E2 ubiquitin-conjugating enzyme]-L-cysteine + [acceptor protein]-L-lysine = [E2 ubiquitin-conjugating enzyme]-L-cysteine + N(6)-ubiquitinyl-[acceptor protein]-L-lysine.</text>
        <dbReference type="EC" id="2.3.2.27"/>
    </reaction>
</comment>
<dbReference type="GO" id="GO:0008270">
    <property type="term" value="F:zinc ion binding"/>
    <property type="evidence" value="ECO:0007669"/>
    <property type="project" value="UniProtKB-KW"/>
</dbReference>
<feature type="compositionally biased region" description="Acidic residues" evidence="9">
    <location>
        <begin position="186"/>
        <end position="209"/>
    </location>
</feature>
<reference evidence="11 12" key="1">
    <citation type="submission" date="2024-02" db="EMBL/GenBank/DDBJ databases">
        <title>de novo genome assembly of Solanum bulbocastanum strain 11H21.</title>
        <authorList>
            <person name="Hosaka A.J."/>
        </authorList>
    </citation>
    <scope>NUCLEOTIDE SEQUENCE [LARGE SCALE GENOMIC DNA]</scope>
    <source>
        <tissue evidence="11">Young leaves</tissue>
    </source>
</reference>
<dbReference type="PANTHER" id="PTHR15710">
    <property type="entry name" value="E3 UBIQUITIN-PROTEIN LIGASE PRAJA"/>
    <property type="match status" value="1"/>
</dbReference>
<feature type="domain" description="RING-type" evidence="10">
    <location>
        <begin position="320"/>
        <end position="361"/>
    </location>
</feature>
<dbReference type="EC" id="2.3.2.27" evidence="2"/>
<keyword evidence="3" id="KW-0808">Transferase</keyword>
<sequence>MYNDGVEFDIDLVYAAPSCLKVQRCLVVGSYESPTMAETPSVPAPTGSDPDYWCYQCETRVAVETLPDLPADVICNNCKSGFVESIPSRVVSVSPVTASTDQIDDPAFGNQFIQVLRLIAEAARDNDAPPPPPSEHADPTDDDFLRVELDGWGNDEEEDDDDEEDNEIGVRIGDDGENRGNRSQSEDDDDDDDDVDEDEEVENRDDDEEDLRRRRRDVLRLRLRDFTTRAANRRNRILDWAEILMGLEDHSIELRFQVPDGDGYIGNPGDYVDAAGYEALLQTLAESDGSGRRGAPPASKSAIEGLNTLVIKEEQEVMACAICKDVVSVGEMAKNLPCGHGYHDDCIVQWLGSRNSCPVCRFELPTDDPEYEEERKKRGACVTSSGSSSSSEAPGAAAAAADDDSSPSYL</sequence>
<evidence type="ECO:0000256" key="1">
    <source>
        <dbReference type="ARBA" id="ARBA00000900"/>
    </source>
</evidence>
<evidence type="ECO:0000313" key="12">
    <source>
        <dbReference type="Proteomes" id="UP001371456"/>
    </source>
</evidence>
<feature type="compositionally biased region" description="Basic and acidic residues" evidence="9">
    <location>
        <begin position="135"/>
        <end position="149"/>
    </location>
</feature>
<evidence type="ECO:0000256" key="6">
    <source>
        <dbReference type="ARBA" id="ARBA00022786"/>
    </source>
</evidence>
<name>A0AAN8T2Z9_SOLBU</name>
<evidence type="ECO:0000256" key="2">
    <source>
        <dbReference type="ARBA" id="ARBA00012483"/>
    </source>
</evidence>
<dbReference type="Pfam" id="PF13639">
    <property type="entry name" value="zf-RING_2"/>
    <property type="match status" value="1"/>
</dbReference>
<evidence type="ECO:0000256" key="4">
    <source>
        <dbReference type="ARBA" id="ARBA00022723"/>
    </source>
</evidence>
<evidence type="ECO:0000259" key="10">
    <source>
        <dbReference type="PROSITE" id="PS50089"/>
    </source>
</evidence>
<dbReference type="GO" id="GO:0005737">
    <property type="term" value="C:cytoplasm"/>
    <property type="evidence" value="ECO:0007669"/>
    <property type="project" value="TreeGrafter"/>
</dbReference>
<evidence type="ECO:0000256" key="9">
    <source>
        <dbReference type="SAM" id="MobiDB-lite"/>
    </source>
</evidence>
<dbReference type="GO" id="GO:0061630">
    <property type="term" value="F:ubiquitin protein ligase activity"/>
    <property type="evidence" value="ECO:0007669"/>
    <property type="project" value="UniProtKB-EC"/>
</dbReference>
<dbReference type="InterPro" id="IPR013083">
    <property type="entry name" value="Znf_RING/FYVE/PHD"/>
</dbReference>
<dbReference type="PROSITE" id="PS50089">
    <property type="entry name" value="ZF_RING_2"/>
    <property type="match status" value="1"/>
</dbReference>
<dbReference type="EMBL" id="JBANQN010000009">
    <property type="protein sequence ID" value="KAK6780738.1"/>
    <property type="molecule type" value="Genomic_DNA"/>
</dbReference>
<feature type="compositionally biased region" description="Acidic residues" evidence="9">
    <location>
        <begin position="153"/>
        <end position="167"/>
    </location>
</feature>
<dbReference type="Pfam" id="PF14369">
    <property type="entry name" value="Zn_ribbon_19"/>
    <property type="match status" value="1"/>
</dbReference>
<feature type="region of interest" description="Disordered" evidence="9">
    <location>
        <begin position="368"/>
        <end position="410"/>
    </location>
</feature>
<keyword evidence="6" id="KW-0833">Ubl conjugation pathway</keyword>
<keyword evidence="4" id="KW-0479">Metal-binding</keyword>
<dbReference type="AlphaFoldDB" id="A0AAN8T2Z9"/>
<dbReference type="Proteomes" id="UP001371456">
    <property type="component" value="Unassembled WGS sequence"/>
</dbReference>
<gene>
    <name evidence="11" type="ORF">RDI58_022922</name>
</gene>
<organism evidence="11 12">
    <name type="scientific">Solanum bulbocastanum</name>
    <name type="common">Wild potato</name>
    <dbReference type="NCBI Taxonomy" id="147425"/>
    <lineage>
        <taxon>Eukaryota</taxon>
        <taxon>Viridiplantae</taxon>
        <taxon>Streptophyta</taxon>
        <taxon>Embryophyta</taxon>
        <taxon>Tracheophyta</taxon>
        <taxon>Spermatophyta</taxon>
        <taxon>Magnoliopsida</taxon>
        <taxon>eudicotyledons</taxon>
        <taxon>Gunneridae</taxon>
        <taxon>Pentapetalae</taxon>
        <taxon>asterids</taxon>
        <taxon>lamiids</taxon>
        <taxon>Solanales</taxon>
        <taxon>Solanaceae</taxon>
        <taxon>Solanoideae</taxon>
        <taxon>Solaneae</taxon>
        <taxon>Solanum</taxon>
    </lineage>
</organism>
<dbReference type="PANTHER" id="PTHR15710:SF242">
    <property type="entry name" value="OS06G0633500 PROTEIN"/>
    <property type="match status" value="1"/>
</dbReference>
<keyword evidence="7" id="KW-0862">Zinc</keyword>
<feature type="compositionally biased region" description="Low complexity" evidence="9">
    <location>
        <begin position="384"/>
        <end position="400"/>
    </location>
</feature>
<keyword evidence="5 8" id="KW-0863">Zinc-finger</keyword>
<dbReference type="Gene3D" id="3.30.40.10">
    <property type="entry name" value="Zinc/RING finger domain, C3HC4 (zinc finger)"/>
    <property type="match status" value="1"/>
</dbReference>
<proteinExistence type="predicted"/>
<evidence type="ECO:0000256" key="7">
    <source>
        <dbReference type="ARBA" id="ARBA00022833"/>
    </source>
</evidence>
<dbReference type="GO" id="GO:0016567">
    <property type="term" value="P:protein ubiquitination"/>
    <property type="evidence" value="ECO:0007669"/>
    <property type="project" value="TreeGrafter"/>
</dbReference>